<gene>
    <name evidence="5" type="ORF">ABVK25_008408</name>
</gene>
<accession>A0ABR4B0C3</accession>
<dbReference type="PROSITE" id="PS50048">
    <property type="entry name" value="ZN2_CY6_FUNGAL_2"/>
    <property type="match status" value="1"/>
</dbReference>
<reference evidence="5 6" key="1">
    <citation type="submission" date="2024-09" db="EMBL/GenBank/DDBJ databases">
        <title>Rethinking Asexuality: The Enigmatic Case of Functional Sexual Genes in Lepraria (Stereocaulaceae).</title>
        <authorList>
            <person name="Doellman M."/>
            <person name="Sun Y."/>
            <person name="Barcenas-Pena A."/>
            <person name="Lumbsch H.T."/>
            <person name="Grewe F."/>
        </authorList>
    </citation>
    <scope>NUCLEOTIDE SEQUENCE [LARGE SCALE GENOMIC DNA]</scope>
    <source>
        <strain evidence="5 6">Grewe 0041</strain>
    </source>
</reference>
<dbReference type="SMART" id="SM00066">
    <property type="entry name" value="GAL4"/>
    <property type="match status" value="1"/>
</dbReference>
<keyword evidence="1" id="KW-0479">Metal-binding</keyword>
<dbReference type="InterPro" id="IPR001138">
    <property type="entry name" value="Zn2Cys6_DnaBD"/>
</dbReference>
<feature type="region of interest" description="Disordered" evidence="3">
    <location>
        <begin position="495"/>
        <end position="514"/>
    </location>
</feature>
<evidence type="ECO:0000313" key="5">
    <source>
        <dbReference type="EMBL" id="KAL2051356.1"/>
    </source>
</evidence>
<dbReference type="PROSITE" id="PS00463">
    <property type="entry name" value="ZN2_CY6_FUNGAL_1"/>
    <property type="match status" value="1"/>
</dbReference>
<feature type="compositionally biased region" description="Low complexity" evidence="3">
    <location>
        <begin position="502"/>
        <end position="514"/>
    </location>
</feature>
<evidence type="ECO:0000313" key="6">
    <source>
        <dbReference type="Proteomes" id="UP001590951"/>
    </source>
</evidence>
<feature type="region of interest" description="Disordered" evidence="3">
    <location>
        <begin position="68"/>
        <end position="90"/>
    </location>
</feature>
<feature type="compositionally biased region" description="Low complexity" evidence="3">
    <location>
        <begin position="78"/>
        <end position="87"/>
    </location>
</feature>
<comment type="caution">
    <text evidence="5">The sequence shown here is derived from an EMBL/GenBank/DDBJ whole genome shotgun (WGS) entry which is preliminary data.</text>
</comment>
<dbReference type="Pfam" id="PF04082">
    <property type="entry name" value="Fungal_trans"/>
    <property type="match status" value="1"/>
</dbReference>
<dbReference type="SUPFAM" id="SSF57701">
    <property type="entry name" value="Zn2/Cys6 DNA-binding domain"/>
    <property type="match status" value="1"/>
</dbReference>
<dbReference type="PANTHER" id="PTHR31668:SF20">
    <property type="entry name" value="ZN(II)2CYS6 TRANSCRIPTION FACTOR (EUROFUNG)"/>
    <property type="match status" value="1"/>
</dbReference>
<dbReference type="InterPro" id="IPR007219">
    <property type="entry name" value="XnlR_reg_dom"/>
</dbReference>
<dbReference type="InterPro" id="IPR050797">
    <property type="entry name" value="Carb_Metab_Trans_Reg"/>
</dbReference>
<dbReference type="Proteomes" id="UP001590951">
    <property type="component" value="Unassembled WGS sequence"/>
</dbReference>
<dbReference type="Gene3D" id="4.10.240.10">
    <property type="entry name" value="Zn(2)-C6 fungal-type DNA-binding domain"/>
    <property type="match status" value="1"/>
</dbReference>
<dbReference type="InterPro" id="IPR036864">
    <property type="entry name" value="Zn2-C6_fun-type_DNA-bd_sf"/>
</dbReference>
<evidence type="ECO:0000256" key="2">
    <source>
        <dbReference type="ARBA" id="ARBA00023242"/>
    </source>
</evidence>
<dbReference type="PANTHER" id="PTHR31668">
    <property type="entry name" value="GLUCOSE TRANSPORT TRANSCRIPTION REGULATOR RGT1-RELATED-RELATED"/>
    <property type="match status" value="1"/>
</dbReference>
<protein>
    <recommendedName>
        <fullName evidence="4">Zn(2)-C6 fungal-type domain-containing protein</fullName>
    </recommendedName>
</protein>
<organism evidence="5 6">
    <name type="scientific">Lepraria finkii</name>
    <dbReference type="NCBI Taxonomy" id="1340010"/>
    <lineage>
        <taxon>Eukaryota</taxon>
        <taxon>Fungi</taxon>
        <taxon>Dikarya</taxon>
        <taxon>Ascomycota</taxon>
        <taxon>Pezizomycotina</taxon>
        <taxon>Lecanoromycetes</taxon>
        <taxon>OSLEUM clade</taxon>
        <taxon>Lecanoromycetidae</taxon>
        <taxon>Lecanorales</taxon>
        <taxon>Lecanorineae</taxon>
        <taxon>Stereocaulaceae</taxon>
        <taxon>Lepraria</taxon>
    </lineage>
</organism>
<dbReference type="SMART" id="SM00906">
    <property type="entry name" value="Fungal_trans"/>
    <property type="match status" value="1"/>
</dbReference>
<keyword evidence="2" id="KW-0539">Nucleus</keyword>
<sequence>MICVSFENMSIPAKRACDACHRRKVRCNNNQPCGNCSQAGLTCTYDAIPQKKGPKGSRAKVISELKETQKQTDLGQTSQSCRSSGSPPSSPTFGGAFNLLTNELVESCTEFFFLHMYPTMPVLYREQLGQAVAEMGHSVEAYCLITSLCAFMLIQPGIMLKISPILDAAPGSFTNPKLGSILMDEAVRVRKCYDYVENPSVTTCITSFFLFGCCFGLHKHNNGWLHLRDATALAQILGMQDESTYAFDDIIETSRKRRLFWLLFVTERAYALQKHRPLTLHATIGLPTLGQDSSLAGFIHLVNLYRPFDDNFIGLWNKSRTDCSPFTVTRLQQQLTEALPAFLNTTESQAADLRTSQQWLRTLVWQLSIANGFLSSTSPDTSMTFRFPIEIAKDLVAVTTQFSKQSMEVHGIGLIEKVFDVACTLIDVMSCVPLSSQTFEPGPQEHLNQLLTLISTLRGGESRYLPLIMEKIRDTLPAILSALPPDLVNKMANKGVEKSHSQHGSNSGSAGSSPYSTPPFLHFYPLA</sequence>
<feature type="domain" description="Zn(2)-C6 fungal-type" evidence="4">
    <location>
        <begin position="16"/>
        <end position="45"/>
    </location>
</feature>
<dbReference type="CDD" id="cd12148">
    <property type="entry name" value="fungal_TF_MHR"/>
    <property type="match status" value="1"/>
</dbReference>
<dbReference type="EMBL" id="JBHFEH010000036">
    <property type="protein sequence ID" value="KAL2051356.1"/>
    <property type="molecule type" value="Genomic_DNA"/>
</dbReference>
<evidence type="ECO:0000259" key="4">
    <source>
        <dbReference type="PROSITE" id="PS50048"/>
    </source>
</evidence>
<name>A0ABR4B0C3_9LECA</name>
<proteinExistence type="predicted"/>
<keyword evidence="6" id="KW-1185">Reference proteome</keyword>
<evidence type="ECO:0000256" key="3">
    <source>
        <dbReference type="SAM" id="MobiDB-lite"/>
    </source>
</evidence>
<dbReference type="Pfam" id="PF00172">
    <property type="entry name" value="Zn_clus"/>
    <property type="match status" value="1"/>
</dbReference>
<dbReference type="CDD" id="cd00067">
    <property type="entry name" value="GAL4"/>
    <property type="match status" value="1"/>
</dbReference>
<evidence type="ECO:0000256" key="1">
    <source>
        <dbReference type="ARBA" id="ARBA00022723"/>
    </source>
</evidence>